<feature type="region of interest" description="Disordered" evidence="1">
    <location>
        <begin position="114"/>
        <end position="157"/>
    </location>
</feature>
<feature type="compositionally biased region" description="Basic residues" evidence="1">
    <location>
        <begin position="146"/>
        <end position="157"/>
    </location>
</feature>
<evidence type="ECO:0000256" key="1">
    <source>
        <dbReference type="SAM" id="MobiDB-lite"/>
    </source>
</evidence>
<sequence>MNHVLRSFIGKFVVVYFDDILIYSKTLDDHVEHLHVVLNVLRENKFSKGISVAKQKVKAIREWPTPKNANEKAEFVKKLHAKPRRDRTFQVLERINGNAYKLDLSTAYGEEFDSRMNPFEEGGNDRNPTNKDKDNLRDTGGPMTRPKTKMMKHSLPY</sequence>
<dbReference type="InterPro" id="IPR043128">
    <property type="entry name" value="Rev_trsase/Diguanyl_cyclase"/>
</dbReference>
<dbReference type="PANTHER" id="PTHR24559">
    <property type="entry name" value="TRANSPOSON TY3-I GAG-POL POLYPROTEIN"/>
    <property type="match status" value="1"/>
</dbReference>
<comment type="caution">
    <text evidence="3">The sequence shown here is derived from an EMBL/GenBank/DDBJ whole genome shotgun (WGS) entry which is preliminary data.</text>
</comment>
<evidence type="ECO:0000313" key="4">
    <source>
        <dbReference type="Proteomes" id="UP000257109"/>
    </source>
</evidence>
<dbReference type="InterPro" id="IPR053134">
    <property type="entry name" value="RNA-dir_DNA_polymerase"/>
</dbReference>
<proteinExistence type="predicted"/>
<keyword evidence="4" id="KW-1185">Reference proteome</keyword>
<dbReference type="OrthoDB" id="1432277at2759"/>
<feature type="non-terminal residue" evidence="3">
    <location>
        <position position="1"/>
    </location>
</feature>
<dbReference type="Pfam" id="PF00078">
    <property type="entry name" value="RVT_1"/>
    <property type="match status" value="1"/>
</dbReference>
<evidence type="ECO:0000313" key="3">
    <source>
        <dbReference type="EMBL" id="RDY12044.1"/>
    </source>
</evidence>
<dbReference type="Gene3D" id="3.30.70.270">
    <property type="match status" value="1"/>
</dbReference>
<feature type="domain" description="Reverse transcriptase" evidence="2">
    <location>
        <begin position="1"/>
        <end position="61"/>
    </location>
</feature>
<dbReference type="Proteomes" id="UP000257109">
    <property type="component" value="Unassembled WGS sequence"/>
</dbReference>
<dbReference type="STRING" id="157652.A0A371IAP9"/>
<feature type="compositionally biased region" description="Basic and acidic residues" evidence="1">
    <location>
        <begin position="128"/>
        <end position="137"/>
    </location>
</feature>
<name>A0A371IAP9_MUCPR</name>
<dbReference type="EMBL" id="QJKJ01000539">
    <property type="protein sequence ID" value="RDY12044.1"/>
    <property type="molecule type" value="Genomic_DNA"/>
</dbReference>
<organism evidence="3 4">
    <name type="scientific">Mucuna pruriens</name>
    <name type="common">Velvet bean</name>
    <name type="synonym">Dolichos pruriens</name>
    <dbReference type="NCBI Taxonomy" id="157652"/>
    <lineage>
        <taxon>Eukaryota</taxon>
        <taxon>Viridiplantae</taxon>
        <taxon>Streptophyta</taxon>
        <taxon>Embryophyta</taxon>
        <taxon>Tracheophyta</taxon>
        <taxon>Spermatophyta</taxon>
        <taxon>Magnoliopsida</taxon>
        <taxon>eudicotyledons</taxon>
        <taxon>Gunneridae</taxon>
        <taxon>Pentapetalae</taxon>
        <taxon>rosids</taxon>
        <taxon>fabids</taxon>
        <taxon>Fabales</taxon>
        <taxon>Fabaceae</taxon>
        <taxon>Papilionoideae</taxon>
        <taxon>50 kb inversion clade</taxon>
        <taxon>NPAAA clade</taxon>
        <taxon>indigoferoid/millettioid clade</taxon>
        <taxon>Phaseoleae</taxon>
        <taxon>Mucuna</taxon>
    </lineage>
</organism>
<dbReference type="PANTHER" id="PTHR24559:SF437">
    <property type="entry name" value="RNA-DIRECTED DNA POLYMERASE HOMOLOG"/>
    <property type="match status" value="1"/>
</dbReference>
<dbReference type="AlphaFoldDB" id="A0A371IAP9"/>
<dbReference type="InterPro" id="IPR043502">
    <property type="entry name" value="DNA/RNA_pol_sf"/>
</dbReference>
<reference evidence="3" key="1">
    <citation type="submission" date="2018-05" db="EMBL/GenBank/DDBJ databases">
        <title>Draft genome of Mucuna pruriens seed.</title>
        <authorList>
            <person name="Nnadi N.E."/>
            <person name="Vos R."/>
            <person name="Hasami M.H."/>
            <person name="Devisetty U.K."/>
            <person name="Aguiy J.C."/>
        </authorList>
    </citation>
    <scope>NUCLEOTIDE SEQUENCE [LARGE SCALE GENOMIC DNA]</scope>
    <source>
        <strain evidence="3">JCA_2017</strain>
    </source>
</reference>
<evidence type="ECO:0000259" key="2">
    <source>
        <dbReference type="Pfam" id="PF00078"/>
    </source>
</evidence>
<protein>
    <recommendedName>
        <fullName evidence="2">Reverse transcriptase domain-containing protein</fullName>
    </recommendedName>
</protein>
<dbReference type="SUPFAM" id="SSF56672">
    <property type="entry name" value="DNA/RNA polymerases"/>
    <property type="match status" value="1"/>
</dbReference>
<gene>
    <name evidence="3" type="ORF">CR513_03206</name>
</gene>
<dbReference type="InterPro" id="IPR000477">
    <property type="entry name" value="RT_dom"/>
</dbReference>
<accession>A0A371IAP9</accession>